<reference evidence="2" key="1">
    <citation type="submission" date="2020-02" db="EMBL/GenBank/DDBJ databases">
        <authorList>
            <person name="Meier V. D."/>
        </authorList>
    </citation>
    <scope>NUCLEOTIDE SEQUENCE</scope>
    <source>
        <strain evidence="2">AVDCRST_MAG35</strain>
    </source>
</reference>
<sequence length="191" mass="20613">MAKVYDGIDADLAAWLTDQPVLFVGTAPLAGDGRVNVSPKGMGGTFAVLGEHAVAYLDYTGSGAETIAHLRENGRVVLMFCAFTGPPRIVRLHGRGRVVLAGDPEFDALRGAFAKERTLGQRSIVVVDVERVADACGFAVPLMDLRGDRDVLDRAHERRDEAFFDEYWRTRNAESIDGLPALAERTAPTGG</sequence>
<dbReference type="EMBL" id="CADCUY010000360">
    <property type="protein sequence ID" value="CAA9416623.1"/>
    <property type="molecule type" value="Genomic_DNA"/>
</dbReference>
<dbReference type="InterPro" id="IPR011576">
    <property type="entry name" value="Pyridox_Oxase_N"/>
</dbReference>
<protein>
    <recommendedName>
        <fullName evidence="1">Pyridoxamine 5'-phosphate oxidase N-terminal domain-containing protein</fullName>
    </recommendedName>
</protein>
<dbReference type="Pfam" id="PF01243">
    <property type="entry name" value="PNPOx_N"/>
    <property type="match status" value="1"/>
</dbReference>
<dbReference type="SUPFAM" id="SSF50475">
    <property type="entry name" value="FMN-binding split barrel"/>
    <property type="match status" value="1"/>
</dbReference>
<accession>A0A6J4PIS4</accession>
<dbReference type="Gene3D" id="2.30.110.10">
    <property type="entry name" value="Electron Transport, Fmn-binding Protein, Chain A"/>
    <property type="match status" value="1"/>
</dbReference>
<organism evidence="2">
    <name type="scientific">uncultured Quadrisphaera sp</name>
    <dbReference type="NCBI Taxonomy" id="904978"/>
    <lineage>
        <taxon>Bacteria</taxon>
        <taxon>Bacillati</taxon>
        <taxon>Actinomycetota</taxon>
        <taxon>Actinomycetes</taxon>
        <taxon>Kineosporiales</taxon>
        <taxon>Kineosporiaceae</taxon>
        <taxon>Quadrisphaera</taxon>
        <taxon>environmental samples</taxon>
    </lineage>
</organism>
<dbReference type="AlphaFoldDB" id="A0A6J4PIS4"/>
<dbReference type="PANTHER" id="PTHR39336:SF1">
    <property type="entry name" value="PYRIDOXAMINE PHOSPHATE OXIDASE FAMILY PROTEIN (AFU_ORTHOLOGUE AFUA_6G11440)"/>
    <property type="match status" value="1"/>
</dbReference>
<proteinExistence type="predicted"/>
<evidence type="ECO:0000259" key="1">
    <source>
        <dbReference type="Pfam" id="PF01243"/>
    </source>
</evidence>
<dbReference type="InterPro" id="IPR012349">
    <property type="entry name" value="Split_barrel_FMN-bd"/>
</dbReference>
<feature type="domain" description="Pyridoxamine 5'-phosphate oxidase N-terminal" evidence="1">
    <location>
        <begin position="9"/>
        <end position="134"/>
    </location>
</feature>
<evidence type="ECO:0000313" key="2">
    <source>
        <dbReference type="EMBL" id="CAA9416623.1"/>
    </source>
</evidence>
<name>A0A6J4PIS4_9ACTN</name>
<gene>
    <name evidence="2" type="ORF">AVDCRST_MAG35-1742</name>
</gene>
<dbReference type="PANTHER" id="PTHR39336">
    <property type="entry name" value="PYRIDOXAMINE PHOSPHATE OXIDASE FAMILY PROTEIN (AFU_ORTHOLOGUE AFUA_6G11440)"/>
    <property type="match status" value="1"/>
</dbReference>